<keyword evidence="3" id="KW-1185">Reference proteome</keyword>
<keyword evidence="1" id="KW-0812">Transmembrane</keyword>
<dbReference type="AlphaFoldDB" id="A0A239SGI0"/>
<name>A0A239SGI0_9BURK</name>
<keyword evidence="1" id="KW-0472">Membrane</keyword>
<feature type="transmembrane region" description="Helical" evidence="1">
    <location>
        <begin position="219"/>
        <end position="242"/>
    </location>
</feature>
<evidence type="ECO:0000313" key="3">
    <source>
        <dbReference type="Proteomes" id="UP000215126"/>
    </source>
</evidence>
<reference evidence="2 3" key="1">
    <citation type="submission" date="2017-06" db="EMBL/GenBank/DDBJ databases">
        <authorList>
            <consortium name="Pathogen Informatics"/>
        </authorList>
    </citation>
    <scope>NUCLEOTIDE SEQUENCE [LARGE SCALE GENOMIC DNA]</scope>
    <source>
        <strain evidence="2 3">NCTC13161</strain>
    </source>
</reference>
<dbReference type="KEGG" id="pspu:NA29_14320"/>
<evidence type="ECO:0000256" key="1">
    <source>
        <dbReference type="SAM" id="Phobius"/>
    </source>
</evidence>
<keyword evidence="1" id="KW-1133">Transmembrane helix</keyword>
<gene>
    <name evidence="2" type="ORF">SAMEA4530655_02016</name>
</gene>
<evidence type="ECO:0000313" key="2">
    <source>
        <dbReference type="EMBL" id="SNU84491.1"/>
    </source>
</evidence>
<dbReference type="EMBL" id="LT906435">
    <property type="protein sequence ID" value="SNU84491.1"/>
    <property type="molecule type" value="Genomic_DNA"/>
</dbReference>
<dbReference type="Proteomes" id="UP000215126">
    <property type="component" value="Chromosome 1"/>
</dbReference>
<sequence length="301" mass="33462">MVEQFREYAREVREMMPNESWANHVYTLAVRVLNSQFGNDWLERHIFASDNQSPFFRNVDAAAGDEALHRARVVDLAETIINLRKVPGLIDVLHEMKLGHIEDRFAELEVAKMLVMAGSRVNFVTPGGPRGSSYDLEIATSAGKVCADVKCKVESSPSPSSSAILNTLKGARTQLPNDQMGAFFLKCPQSWAPDGDIKPPLSEMLEQAAFEFLRGTQRVVAIVMYFNIVLPMNGGLGVYNVYQQMLNSRHRFGGDQVPVLPLKHEPFIAPRPDWVRLADVFDHPTTQPHTAAFEAGAAAID</sequence>
<protein>
    <submittedName>
        <fullName evidence="2">Uncharacterized protein</fullName>
    </submittedName>
</protein>
<proteinExistence type="predicted"/>
<accession>A0A239SGI0</accession>
<organism evidence="2 3">
    <name type="scientific">Pandoraea sputorum</name>
    <dbReference type="NCBI Taxonomy" id="93222"/>
    <lineage>
        <taxon>Bacteria</taxon>
        <taxon>Pseudomonadati</taxon>
        <taxon>Pseudomonadota</taxon>
        <taxon>Betaproteobacteria</taxon>
        <taxon>Burkholderiales</taxon>
        <taxon>Burkholderiaceae</taxon>
        <taxon>Pandoraea</taxon>
    </lineage>
</organism>